<evidence type="ECO:0000313" key="3">
    <source>
        <dbReference type="EMBL" id="MFD1315458.1"/>
    </source>
</evidence>
<name>A0ABW3Y0T7_9FLAO</name>
<feature type="domain" description="Heavy metal binding" evidence="2">
    <location>
        <begin position="62"/>
        <end position="90"/>
    </location>
</feature>
<dbReference type="EMBL" id="JBHTMY010000003">
    <property type="protein sequence ID" value="MFD1315458.1"/>
    <property type="molecule type" value="Genomic_DNA"/>
</dbReference>
<feature type="signal peptide" evidence="1">
    <location>
        <begin position="1"/>
        <end position="21"/>
    </location>
</feature>
<protein>
    <submittedName>
        <fullName evidence="3">Heavy metal-binding domain-containing protein</fullName>
    </submittedName>
</protein>
<sequence>MKKLSILILFSIVFISFTSCKESNKEAAKTEEVKEVEVTEVEETVVNEETSAEATEEQTAHVYQCPMKCEEDKTYSEATTCPKCKMDLKEIAAN</sequence>
<reference evidence="4" key="1">
    <citation type="journal article" date="2019" name="Int. J. Syst. Evol. Microbiol.">
        <title>The Global Catalogue of Microorganisms (GCM) 10K type strain sequencing project: providing services to taxonomists for standard genome sequencing and annotation.</title>
        <authorList>
            <consortium name="The Broad Institute Genomics Platform"/>
            <consortium name="The Broad Institute Genome Sequencing Center for Infectious Disease"/>
            <person name="Wu L."/>
            <person name="Ma J."/>
        </authorList>
    </citation>
    <scope>NUCLEOTIDE SEQUENCE [LARGE SCALE GENOMIC DNA]</scope>
    <source>
        <strain evidence="4">CCUG 61485</strain>
    </source>
</reference>
<evidence type="ECO:0000259" key="2">
    <source>
        <dbReference type="Pfam" id="PF19335"/>
    </source>
</evidence>
<keyword evidence="4" id="KW-1185">Reference proteome</keyword>
<organism evidence="3 4">
    <name type="scientific">Namhaeicola litoreus</name>
    <dbReference type="NCBI Taxonomy" id="1052145"/>
    <lineage>
        <taxon>Bacteria</taxon>
        <taxon>Pseudomonadati</taxon>
        <taxon>Bacteroidota</taxon>
        <taxon>Flavobacteriia</taxon>
        <taxon>Flavobacteriales</taxon>
        <taxon>Flavobacteriaceae</taxon>
        <taxon>Namhaeicola</taxon>
    </lineage>
</organism>
<feature type="chain" id="PRO_5047226728" evidence="1">
    <location>
        <begin position="22"/>
        <end position="94"/>
    </location>
</feature>
<comment type="caution">
    <text evidence="3">The sequence shown here is derived from an EMBL/GenBank/DDBJ whole genome shotgun (WGS) entry which is preliminary data.</text>
</comment>
<gene>
    <name evidence="3" type="ORF">ACFQ39_07500</name>
</gene>
<keyword evidence="1" id="KW-0732">Signal</keyword>
<dbReference type="Proteomes" id="UP001597201">
    <property type="component" value="Unassembled WGS sequence"/>
</dbReference>
<evidence type="ECO:0000313" key="4">
    <source>
        <dbReference type="Proteomes" id="UP001597201"/>
    </source>
</evidence>
<evidence type="ECO:0000256" key="1">
    <source>
        <dbReference type="SAM" id="SignalP"/>
    </source>
</evidence>
<accession>A0ABW3Y0T7</accession>
<dbReference type="PROSITE" id="PS51257">
    <property type="entry name" value="PROKAR_LIPOPROTEIN"/>
    <property type="match status" value="1"/>
</dbReference>
<dbReference type="InterPro" id="IPR045800">
    <property type="entry name" value="HMBD"/>
</dbReference>
<dbReference type="Pfam" id="PF19335">
    <property type="entry name" value="HMBD"/>
    <property type="match status" value="1"/>
</dbReference>
<proteinExistence type="predicted"/>
<dbReference type="RefSeq" id="WP_377177658.1">
    <property type="nucleotide sequence ID" value="NZ_JBHTMY010000003.1"/>
</dbReference>